<dbReference type="InterPro" id="IPR011010">
    <property type="entry name" value="DNA_brk_join_enz"/>
</dbReference>
<dbReference type="SUPFAM" id="SSF56349">
    <property type="entry name" value="DNA breaking-rejoining enzymes"/>
    <property type="match status" value="1"/>
</dbReference>
<organism evidence="3">
    <name type="scientific">termite gut metagenome</name>
    <dbReference type="NCBI Taxonomy" id="433724"/>
    <lineage>
        <taxon>unclassified sequences</taxon>
        <taxon>metagenomes</taxon>
        <taxon>organismal metagenomes</taxon>
    </lineage>
</organism>
<feature type="domain" description="Phage integrase SAM-like" evidence="2">
    <location>
        <begin position="3"/>
        <end position="80"/>
    </location>
</feature>
<dbReference type="AlphaFoldDB" id="A0A5J4PRR1"/>
<dbReference type="InterPro" id="IPR025269">
    <property type="entry name" value="SAM-like_dom"/>
</dbReference>
<protein>
    <recommendedName>
        <fullName evidence="2">Phage integrase SAM-like domain-containing protein</fullName>
    </recommendedName>
</protein>
<dbReference type="InterPro" id="IPR010998">
    <property type="entry name" value="Integrase_recombinase_N"/>
</dbReference>
<proteinExistence type="predicted"/>
<dbReference type="GO" id="GO:0003677">
    <property type="term" value="F:DNA binding"/>
    <property type="evidence" value="ECO:0007669"/>
    <property type="project" value="UniProtKB-KW"/>
</dbReference>
<sequence>MEYATLATHLSVIKKLKEYNSRLVFDDITENWLDGYFSYLKKELGNNDNTSYKNMSTLRKYVRAAYKAGYMDSNPFESWSIKNNWDF</sequence>
<accession>A0A5J4PRR1</accession>
<dbReference type="EMBL" id="SNRY01006624">
    <property type="protein sequence ID" value="KAA6312175.1"/>
    <property type="molecule type" value="Genomic_DNA"/>
</dbReference>
<comment type="caution">
    <text evidence="3">The sequence shown here is derived from an EMBL/GenBank/DDBJ whole genome shotgun (WGS) entry which is preliminary data.</text>
</comment>
<reference evidence="3" key="1">
    <citation type="submission" date="2019-03" db="EMBL/GenBank/DDBJ databases">
        <title>Single cell metagenomics reveals metabolic interactions within the superorganism composed of flagellate Streblomastix strix and complex community of Bacteroidetes bacteria on its surface.</title>
        <authorList>
            <person name="Treitli S.C."/>
            <person name="Kolisko M."/>
            <person name="Husnik F."/>
            <person name="Keeling P."/>
            <person name="Hampl V."/>
        </authorList>
    </citation>
    <scope>NUCLEOTIDE SEQUENCE</scope>
    <source>
        <strain evidence="3">STM</strain>
    </source>
</reference>
<evidence type="ECO:0000313" key="3">
    <source>
        <dbReference type="EMBL" id="KAA6312175.1"/>
    </source>
</evidence>
<dbReference type="Gene3D" id="1.10.150.130">
    <property type="match status" value="1"/>
</dbReference>
<evidence type="ECO:0000256" key="1">
    <source>
        <dbReference type="ARBA" id="ARBA00023125"/>
    </source>
</evidence>
<keyword evidence="1" id="KW-0238">DNA-binding</keyword>
<dbReference type="Pfam" id="PF13102">
    <property type="entry name" value="Phage_int_SAM_5"/>
    <property type="match status" value="1"/>
</dbReference>
<gene>
    <name evidence="3" type="ORF">EZS27_036844</name>
</gene>
<name>A0A5J4PRR1_9ZZZZ</name>
<evidence type="ECO:0000259" key="2">
    <source>
        <dbReference type="Pfam" id="PF13102"/>
    </source>
</evidence>